<evidence type="ECO:0000259" key="8">
    <source>
        <dbReference type="PROSITE" id="PS50893"/>
    </source>
</evidence>
<protein>
    <submittedName>
        <fullName evidence="10">Type I secretion system permease/ATPase</fullName>
    </submittedName>
</protein>
<dbReference type="GO" id="GO:0005524">
    <property type="term" value="F:ATP binding"/>
    <property type="evidence" value="ECO:0007669"/>
    <property type="project" value="UniProtKB-KW"/>
</dbReference>
<feature type="transmembrane region" description="Helical" evidence="7">
    <location>
        <begin position="155"/>
        <end position="176"/>
    </location>
</feature>
<name>A0A2S4HF95_9GAMM</name>
<feature type="domain" description="ABC transporter" evidence="8">
    <location>
        <begin position="470"/>
        <end position="705"/>
    </location>
</feature>
<dbReference type="RefSeq" id="WP_103684481.1">
    <property type="nucleotide sequence ID" value="NZ_PQGG01000026.1"/>
</dbReference>
<accession>A0A2S4HF95</accession>
<dbReference type="InterPro" id="IPR036640">
    <property type="entry name" value="ABC1_TM_sf"/>
</dbReference>
<dbReference type="Pfam" id="PF00664">
    <property type="entry name" value="ABC_membrane"/>
    <property type="match status" value="1"/>
</dbReference>
<evidence type="ECO:0000256" key="4">
    <source>
        <dbReference type="ARBA" id="ARBA00022840"/>
    </source>
</evidence>
<dbReference type="InterPro" id="IPR039421">
    <property type="entry name" value="Type_1_exporter"/>
</dbReference>
<dbReference type="GO" id="GO:0015421">
    <property type="term" value="F:ABC-type oligopeptide transporter activity"/>
    <property type="evidence" value="ECO:0007669"/>
    <property type="project" value="TreeGrafter"/>
</dbReference>
<feature type="transmembrane region" description="Helical" evidence="7">
    <location>
        <begin position="294"/>
        <end position="313"/>
    </location>
</feature>
<dbReference type="Proteomes" id="UP000237222">
    <property type="component" value="Unassembled WGS sequence"/>
</dbReference>
<dbReference type="GO" id="GO:0005886">
    <property type="term" value="C:plasma membrane"/>
    <property type="evidence" value="ECO:0007669"/>
    <property type="project" value="UniProtKB-SubCell"/>
</dbReference>
<dbReference type="AlphaFoldDB" id="A0A2S4HF95"/>
<evidence type="ECO:0000256" key="6">
    <source>
        <dbReference type="ARBA" id="ARBA00023136"/>
    </source>
</evidence>
<dbReference type="InterPro" id="IPR011527">
    <property type="entry name" value="ABC1_TM_dom"/>
</dbReference>
<dbReference type="Pfam" id="PF00005">
    <property type="entry name" value="ABC_tran"/>
    <property type="match status" value="1"/>
</dbReference>
<organism evidence="10 11">
    <name type="scientific">Zhongshania marina</name>
    <dbReference type="NCBI Taxonomy" id="2304603"/>
    <lineage>
        <taxon>Bacteria</taxon>
        <taxon>Pseudomonadati</taxon>
        <taxon>Pseudomonadota</taxon>
        <taxon>Gammaproteobacteria</taxon>
        <taxon>Cellvibrionales</taxon>
        <taxon>Spongiibacteraceae</taxon>
        <taxon>Zhongshania</taxon>
    </lineage>
</organism>
<feature type="domain" description="ABC transmembrane type-1" evidence="9">
    <location>
        <begin position="159"/>
        <end position="432"/>
    </location>
</feature>
<dbReference type="PROSITE" id="PS50929">
    <property type="entry name" value="ABC_TM1F"/>
    <property type="match status" value="1"/>
</dbReference>
<dbReference type="SUPFAM" id="SSF90123">
    <property type="entry name" value="ABC transporter transmembrane region"/>
    <property type="match status" value="1"/>
</dbReference>
<proteinExistence type="predicted"/>
<dbReference type="PROSITE" id="PS50893">
    <property type="entry name" value="ABC_TRANSPORTER_2"/>
    <property type="match status" value="1"/>
</dbReference>
<dbReference type="PANTHER" id="PTHR43394:SF1">
    <property type="entry name" value="ATP-BINDING CASSETTE SUB-FAMILY B MEMBER 10, MITOCHONDRIAL"/>
    <property type="match status" value="1"/>
</dbReference>
<evidence type="ECO:0000313" key="11">
    <source>
        <dbReference type="Proteomes" id="UP000237222"/>
    </source>
</evidence>
<evidence type="ECO:0000256" key="3">
    <source>
        <dbReference type="ARBA" id="ARBA00022741"/>
    </source>
</evidence>
<keyword evidence="3" id="KW-0547">Nucleotide-binding</keyword>
<dbReference type="GO" id="GO:0016887">
    <property type="term" value="F:ATP hydrolysis activity"/>
    <property type="evidence" value="ECO:0007669"/>
    <property type="project" value="InterPro"/>
</dbReference>
<evidence type="ECO:0000256" key="2">
    <source>
        <dbReference type="ARBA" id="ARBA00022692"/>
    </source>
</evidence>
<dbReference type="InterPro" id="IPR003439">
    <property type="entry name" value="ABC_transporter-like_ATP-bd"/>
</dbReference>
<keyword evidence="4" id="KW-0067">ATP-binding</keyword>
<keyword evidence="2 7" id="KW-0812">Transmembrane</keyword>
<keyword evidence="5 7" id="KW-1133">Transmembrane helix</keyword>
<evidence type="ECO:0000256" key="1">
    <source>
        <dbReference type="ARBA" id="ARBA00004651"/>
    </source>
</evidence>
<evidence type="ECO:0000313" key="10">
    <source>
        <dbReference type="EMBL" id="POP52663.1"/>
    </source>
</evidence>
<evidence type="ECO:0000259" key="9">
    <source>
        <dbReference type="PROSITE" id="PS50929"/>
    </source>
</evidence>
<dbReference type="Gene3D" id="3.40.50.300">
    <property type="entry name" value="P-loop containing nucleotide triphosphate hydrolases"/>
    <property type="match status" value="1"/>
</dbReference>
<dbReference type="InterPro" id="IPR003593">
    <property type="entry name" value="AAA+_ATPase"/>
</dbReference>
<dbReference type="EMBL" id="PQGG01000026">
    <property type="protein sequence ID" value="POP52663.1"/>
    <property type="molecule type" value="Genomic_DNA"/>
</dbReference>
<comment type="subcellular location">
    <subcellularLocation>
        <location evidence="1">Cell membrane</location>
        <topology evidence="1">Multi-pass membrane protein</topology>
    </subcellularLocation>
</comment>
<dbReference type="InterPro" id="IPR027417">
    <property type="entry name" value="P-loop_NTPase"/>
</dbReference>
<feature type="transmembrane region" description="Helical" evidence="7">
    <location>
        <begin position="188"/>
        <end position="210"/>
    </location>
</feature>
<comment type="caution">
    <text evidence="10">The sequence shown here is derived from an EMBL/GenBank/DDBJ whole genome shotgun (WGS) entry which is preliminary data.</text>
</comment>
<keyword evidence="6 7" id="KW-0472">Membrane</keyword>
<dbReference type="PANTHER" id="PTHR43394">
    <property type="entry name" value="ATP-DEPENDENT PERMEASE MDL1, MITOCHONDRIAL"/>
    <property type="match status" value="1"/>
</dbReference>
<evidence type="ECO:0000256" key="5">
    <source>
        <dbReference type="ARBA" id="ARBA00022989"/>
    </source>
</evidence>
<gene>
    <name evidence="10" type="ORF">C0068_10670</name>
</gene>
<dbReference type="SMART" id="SM00382">
    <property type="entry name" value="AAA"/>
    <property type="match status" value="1"/>
</dbReference>
<dbReference type="OrthoDB" id="9806127at2"/>
<feature type="transmembrane region" description="Helical" evidence="7">
    <location>
        <begin position="264"/>
        <end position="288"/>
    </location>
</feature>
<dbReference type="SUPFAM" id="SSF52540">
    <property type="entry name" value="P-loop containing nucleoside triphosphate hydrolases"/>
    <property type="match status" value="1"/>
</dbReference>
<dbReference type="Gene3D" id="1.20.1560.10">
    <property type="entry name" value="ABC transporter type 1, transmembrane domain"/>
    <property type="match status" value="1"/>
</dbReference>
<reference evidence="10 11" key="1">
    <citation type="submission" date="2018-01" db="EMBL/GenBank/DDBJ databases">
        <authorList>
            <person name="Yu X.-D."/>
        </authorList>
    </citation>
    <scope>NUCLEOTIDE SEQUENCE [LARGE SCALE GENOMIC DNA]</scope>
    <source>
        <strain evidence="10 11">ZX-21</strain>
    </source>
</reference>
<evidence type="ECO:0000256" key="7">
    <source>
        <dbReference type="SAM" id="Phobius"/>
    </source>
</evidence>
<sequence>MSDQDANALNDGLGIQALIAMAESRGLHASLHEAEQAWSSVTVSANSSRLAASWAFLYKGYTAAFSPVRLLSNSQLPAWIIGDTCVGLLRKVASGDEPAQVEWLDGSVIPDDFELELALVPVAPLMDADEAFLPQEEKGPATKAILEGLKAHKGIFWRIGVASTFVNLIAVLSSLFVMQVYDRVVPNFAYATLWFLASGVGLAYLIDLMFKFARLKMMDASSKQLDEAISLYIFEKLLSLKLDRRPSRLGSLVAQVRDYESIKAFFSSTTLFALVDLPFIFLFIAVIYLIAGPVAIVLAVFALVCLLIGVISYKPTARLQQQNNDAIVRRQGMLYEAVAGGEVIKSQGGEGKFADAWLVATRETSDRAEALSGVTGTVQIVTSFFQQVSYVCMIIVGVYVIETGELTMGGLIACSILGGRALATIANISSVLLRWHHAKYSLAILNQLLSAESDDSPARQSNVKTEPLGLSMHDVVYAYPGSQLPELVVPGLEIPAGSRIAVLGRNGSGKSTLLKLLAAVATPSKGDVRVAHLDYQECRPSWLREVIGYLPQEPRLFSGSLLDNLTLGMSTPSEEVIFAALEKTGLADAVNAHPMGLQLQISEGGMGMSGGQRQLVGLTRMLLQQPKIWLLDEPTASLDSRVERKIAEAIQALPSDVTVIFTTHSQSWLRYAKRVMLLDEGQIKRDVSIEEFQKITEQAQRAKPKSNVVNVGGV</sequence>